<name>B8IN21_METNO</name>
<dbReference type="OrthoDB" id="8002671at2"/>
<keyword evidence="2" id="KW-1185">Reference proteome</keyword>
<dbReference type="KEGG" id="mno:Mnod_7400"/>
<dbReference type="Proteomes" id="UP000008207">
    <property type="component" value="Chromosome"/>
</dbReference>
<evidence type="ECO:0000313" key="2">
    <source>
        <dbReference type="Proteomes" id="UP000008207"/>
    </source>
</evidence>
<dbReference type="STRING" id="460265.Mnod_7400"/>
<dbReference type="RefSeq" id="WP_015933695.1">
    <property type="nucleotide sequence ID" value="NC_011894.1"/>
</dbReference>
<dbReference type="AlphaFoldDB" id="B8IN21"/>
<dbReference type="EMBL" id="CP001349">
    <property type="protein sequence ID" value="ACL62137.1"/>
    <property type="molecule type" value="Genomic_DNA"/>
</dbReference>
<dbReference type="HOGENOM" id="CLU_2700529_0_0_5"/>
<dbReference type="eggNOG" id="ENOG5030WE8">
    <property type="taxonomic scope" value="Bacteria"/>
</dbReference>
<sequence>MTEWDSPVQLIYWPDGGEGAEERPSMTLREAIRAARAVTGERRAWIVTASGHILRPGEVARLAAALDEAPPAR</sequence>
<organism evidence="1 2">
    <name type="scientific">Methylobacterium nodulans (strain LMG 21967 / CNCM I-2342 / ORS 2060)</name>
    <dbReference type="NCBI Taxonomy" id="460265"/>
    <lineage>
        <taxon>Bacteria</taxon>
        <taxon>Pseudomonadati</taxon>
        <taxon>Pseudomonadota</taxon>
        <taxon>Alphaproteobacteria</taxon>
        <taxon>Hyphomicrobiales</taxon>
        <taxon>Methylobacteriaceae</taxon>
        <taxon>Methylobacterium</taxon>
    </lineage>
</organism>
<protein>
    <submittedName>
        <fullName evidence="1">Uncharacterized protein</fullName>
    </submittedName>
</protein>
<proteinExistence type="predicted"/>
<gene>
    <name evidence="1" type="ordered locus">Mnod_7400</name>
</gene>
<accession>B8IN21</accession>
<reference evidence="1 2" key="1">
    <citation type="submission" date="2009-01" db="EMBL/GenBank/DDBJ databases">
        <title>Complete sequence of chromosome of Methylobacterium nodulans ORS 2060.</title>
        <authorList>
            <consortium name="US DOE Joint Genome Institute"/>
            <person name="Lucas S."/>
            <person name="Copeland A."/>
            <person name="Lapidus A."/>
            <person name="Glavina del Rio T."/>
            <person name="Dalin E."/>
            <person name="Tice H."/>
            <person name="Bruce D."/>
            <person name="Goodwin L."/>
            <person name="Pitluck S."/>
            <person name="Sims D."/>
            <person name="Brettin T."/>
            <person name="Detter J.C."/>
            <person name="Han C."/>
            <person name="Larimer F."/>
            <person name="Land M."/>
            <person name="Hauser L."/>
            <person name="Kyrpides N."/>
            <person name="Ivanova N."/>
            <person name="Marx C.J."/>
            <person name="Richardson P."/>
        </authorList>
    </citation>
    <scope>NUCLEOTIDE SEQUENCE [LARGE SCALE GENOMIC DNA]</scope>
    <source>
        <strain evidence="2">LMG 21967 / CNCM I-2342 / ORS 2060</strain>
    </source>
</reference>
<evidence type="ECO:0000313" key="1">
    <source>
        <dbReference type="EMBL" id="ACL62137.1"/>
    </source>
</evidence>